<dbReference type="OrthoDB" id="21421at2"/>
<evidence type="ECO:0000313" key="2">
    <source>
        <dbReference type="EMBL" id="TDG14267.1"/>
    </source>
</evidence>
<proteinExistence type="predicted"/>
<evidence type="ECO:0000259" key="1">
    <source>
        <dbReference type="Pfam" id="PF17775"/>
    </source>
</evidence>
<organism evidence="2 3">
    <name type="scientific">Seongchinamella unica</name>
    <dbReference type="NCBI Taxonomy" id="2547392"/>
    <lineage>
        <taxon>Bacteria</taxon>
        <taxon>Pseudomonadati</taxon>
        <taxon>Pseudomonadota</taxon>
        <taxon>Gammaproteobacteria</taxon>
        <taxon>Cellvibrionales</taxon>
        <taxon>Halieaceae</taxon>
        <taxon>Seongchinamella</taxon>
    </lineage>
</organism>
<dbReference type="Gene3D" id="3.10.450.50">
    <property type="match status" value="1"/>
</dbReference>
<dbReference type="InterPro" id="IPR032710">
    <property type="entry name" value="NTF2-like_dom_sf"/>
</dbReference>
<sequence length="93" mass="10918">MRSRYSAFALGMEDYLLASWHPRTRPSRVRLDPQQKWIGLSIKSTEAGREDDVNGVVEFVARFKIAGKGHRLHERSRFENIEGRWFYLDGDHL</sequence>
<feature type="domain" description="YchJ-like middle NTF2-like" evidence="1">
    <location>
        <begin position="1"/>
        <end position="90"/>
    </location>
</feature>
<dbReference type="EMBL" id="SMSE01000002">
    <property type="protein sequence ID" value="TDG14267.1"/>
    <property type="molecule type" value="Genomic_DNA"/>
</dbReference>
<name>A0A4R5LU19_9GAMM</name>
<reference evidence="2 3" key="1">
    <citation type="submission" date="2019-03" db="EMBL/GenBank/DDBJ databases">
        <title>Seongchinamella monodicae gen. nov., sp. nov., a novel member of the Gammaproteobacteria isolated from a tidal mudflat of beach.</title>
        <authorList>
            <person name="Yang H.G."/>
            <person name="Kang J.W."/>
            <person name="Lee S.D."/>
        </authorList>
    </citation>
    <scope>NUCLEOTIDE SEQUENCE [LARGE SCALE GENOMIC DNA]</scope>
    <source>
        <strain evidence="2 3">GH4-78</strain>
    </source>
</reference>
<gene>
    <name evidence="2" type="ORF">E2F43_11710</name>
</gene>
<dbReference type="Proteomes" id="UP000295554">
    <property type="component" value="Unassembled WGS sequence"/>
</dbReference>
<dbReference type="Pfam" id="PF17775">
    <property type="entry name" value="YchJ_M-like"/>
    <property type="match status" value="1"/>
</dbReference>
<dbReference type="SUPFAM" id="SSF54427">
    <property type="entry name" value="NTF2-like"/>
    <property type="match status" value="1"/>
</dbReference>
<accession>A0A4R5LU19</accession>
<dbReference type="AlphaFoldDB" id="A0A4R5LU19"/>
<dbReference type="InterPro" id="IPR048469">
    <property type="entry name" value="YchJ-like_M"/>
</dbReference>
<evidence type="ECO:0000313" key="3">
    <source>
        <dbReference type="Proteomes" id="UP000295554"/>
    </source>
</evidence>
<protein>
    <submittedName>
        <fullName evidence="2">Zinc chelation protein SecC</fullName>
    </submittedName>
</protein>
<keyword evidence="3" id="KW-1185">Reference proteome</keyword>
<comment type="caution">
    <text evidence="2">The sequence shown here is derived from an EMBL/GenBank/DDBJ whole genome shotgun (WGS) entry which is preliminary data.</text>
</comment>